<protein>
    <submittedName>
        <fullName evidence="4">Precorrin-6A/cobalt-precorrin-6A reductase</fullName>
    </submittedName>
</protein>
<proteinExistence type="predicted"/>
<evidence type="ECO:0000313" key="4">
    <source>
        <dbReference type="EMBL" id="SHE85416.1"/>
    </source>
</evidence>
<dbReference type="InterPro" id="IPR003723">
    <property type="entry name" value="Precorrin-6x_reduct"/>
</dbReference>
<dbReference type="NCBIfam" id="TIGR00715">
    <property type="entry name" value="precor6x_red"/>
    <property type="match status" value="1"/>
</dbReference>
<evidence type="ECO:0000256" key="1">
    <source>
        <dbReference type="ARBA" id="ARBA00004953"/>
    </source>
</evidence>
<gene>
    <name evidence="4" type="ORF">SAMN02745784_02023</name>
</gene>
<dbReference type="GO" id="GO:0009236">
    <property type="term" value="P:cobalamin biosynthetic process"/>
    <property type="evidence" value="ECO:0007669"/>
    <property type="project" value="UniProtKB-UniPathway"/>
</dbReference>
<organism evidence="4 5">
    <name type="scientific">Tissierella praeacuta DSM 18095</name>
    <dbReference type="NCBI Taxonomy" id="1123404"/>
    <lineage>
        <taxon>Bacteria</taxon>
        <taxon>Bacillati</taxon>
        <taxon>Bacillota</taxon>
        <taxon>Tissierellia</taxon>
        <taxon>Tissierellales</taxon>
        <taxon>Tissierellaceae</taxon>
        <taxon>Tissierella</taxon>
    </lineage>
</organism>
<dbReference type="UniPathway" id="UPA00148"/>
<dbReference type="GeneID" id="90994455"/>
<dbReference type="STRING" id="1123404.SAMN02745784_02023"/>
<sequence length="247" mass="28376">MIWIIGGTSEAREIVDRIKDLNNYIVTIATDGGKEFINSNRVLVGRMNYQEMVEFCKENQISLIVDLTHPYAEIVSQNAKKVAKDLEIYYIRYMRDKTYLGGNAIYLNNYEEAYDYLSTISGTVFFTTGSKNIGDFEKIRGNNRFIYRILPAIESIEECRKYNIQMKDIVAVLGPFSKKYNKAMLEEYKTEYCVMKDSGDKGGTLEKLLACEELGIKPIVIGREYERGINDLDLVEKVIREKNKGGK</sequence>
<keyword evidence="5" id="KW-1185">Reference proteome</keyword>
<dbReference type="Pfam" id="PF02571">
    <property type="entry name" value="CbiJ"/>
    <property type="match status" value="1"/>
</dbReference>
<accession>A0A1M4WW06</accession>
<dbReference type="PROSITE" id="PS51014">
    <property type="entry name" value="COBK_CBIJ"/>
    <property type="match status" value="1"/>
</dbReference>
<keyword evidence="2" id="KW-0169">Cobalamin biosynthesis</keyword>
<evidence type="ECO:0000256" key="2">
    <source>
        <dbReference type="ARBA" id="ARBA00022573"/>
    </source>
</evidence>
<dbReference type="EMBL" id="FQTY01000008">
    <property type="protein sequence ID" value="SHE85416.1"/>
    <property type="molecule type" value="Genomic_DNA"/>
</dbReference>
<dbReference type="PANTHER" id="PTHR36925:SF1">
    <property type="entry name" value="COBALT-PRECORRIN-6A REDUCTASE"/>
    <property type="match status" value="1"/>
</dbReference>
<evidence type="ECO:0000256" key="3">
    <source>
        <dbReference type="ARBA" id="ARBA00023002"/>
    </source>
</evidence>
<dbReference type="PANTHER" id="PTHR36925">
    <property type="entry name" value="COBALT-PRECORRIN-6A REDUCTASE"/>
    <property type="match status" value="1"/>
</dbReference>
<dbReference type="GO" id="GO:0016994">
    <property type="term" value="F:precorrin-6A reductase activity"/>
    <property type="evidence" value="ECO:0007669"/>
    <property type="project" value="InterPro"/>
</dbReference>
<keyword evidence="3" id="KW-0560">Oxidoreductase</keyword>
<dbReference type="Proteomes" id="UP000184114">
    <property type="component" value="Unassembled WGS sequence"/>
</dbReference>
<name>A0A1M4WW06_9FIRM</name>
<reference evidence="5" key="1">
    <citation type="submission" date="2016-11" db="EMBL/GenBank/DDBJ databases">
        <authorList>
            <person name="Varghese N."/>
            <person name="Submissions S."/>
        </authorList>
    </citation>
    <scope>NUCLEOTIDE SEQUENCE [LARGE SCALE GENOMIC DNA]</scope>
    <source>
        <strain evidence="5">DSM 18095</strain>
    </source>
</reference>
<evidence type="ECO:0000313" key="5">
    <source>
        <dbReference type="Proteomes" id="UP000184114"/>
    </source>
</evidence>
<comment type="pathway">
    <text evidence="1">Cofactor biosynthesis; adenosylcobalamin biosynthesis.</text>
</comment>
<dbReference type="RefSeq" id="WP_072976023.1">
    <property type="nucleotide sequence ID" value="NZ_FQTY01000008.1"/>
</dbReference>
<dbReference type="AlphaFoldDB" id="A0A1M4WW06"/>